<dbReference type="EnsemblProtists" id="EOD25084">
    <property type="protein sequence ID" value="EOD25084"/>
    <property type="gene ID" value="EMIHUDRAFT_206173"/>
</dbReference>
<evidence type="ECO:0008006" key="3">
    <source>
        <dbReference type="Google" id="ProtNLM"/>
    </source>
</evidence>
<accession>A0A0D3JNJ9</accession>
<keyword evidence="2" id="KW-1185">Reference proteome</keyword>
<dbReference type="GeneID" id="17270630"/>
<dbReference type="EnsemblProtists" id="EOD07897">
    <property type="protein sequence ID" value="EOD07897"/>
    <property type="gene ID" value="EMIHUDRAFT_217876"/>
</dbReference>
<dbReference type="RefSeq" id="XP_005760326.1">
    <property type="nucleotide sequence ID" value="XM_005760269.1"/>
</dbReference>
<dbReference type="KEGG" id="ehx:EMIHUDRAFT_206173"/>
<dbReference type="KEGG" id="ehx:EMIHUDRAFT_217876"/>
<dbReference type="GeneID" id="17254052"/>
<evidence type="ECO:0000313" key="2">
    <source>
        <dbReference type="Proteomes" id="UP000013827"/>
    </source>
</evidence>
<reference evidence="2" key="1">
    <citation type="journal article" date="2013" name="Nature">
        <title>Pan genome of the phytoplankton Emiliania underpins its global distribution.</title>
        <authorList>
            <person name="Read B.A."/>
            <person name="Kegel J."/>
            <person name="Klute M.J."/>
            <person name="Kuo A."/>
            <person name="Lefebvre S.C."/>
            <person name="Maumus F."/>
            <person name="Mayer C."/>
            <person name="Miller J."/>
            <person name="Monier A."/>
            <person name="Salamov A."/>
            <person name="Young J."/>
            <person name="Aguilar M."/>
            <person name="Claverie J.M."/>
            <person name="Frickenhaus S."/>
            <person name="Gonzalez K."/>
            <person name="Herman E.K."/>
            <person name="Lin Y.C."/>
            <person name="Napier J."/>
            <person name="Ogata H."/>
            <person name="Sarno A.F."/>
            <person name="Shmutz J."/>
            <person name="Schroeder D."/>
            <person name="de Vargas C."/>
            <person name="Verret F."/>
            <person name="von Dassow P."/>
            <person name="Valentin K."/>
            <person name="Van de Peer Y."/>
            <person name="Wheeler G."/>
            <person name="Dacks J.B."/>
            <person name="Delwiche C.F."/>
            <person name="Dyhrman S.T."/>
            <person name="Glockner G."/>
            <person name="John U."/>
            <person name="Richards T."/>
            <person name="Worden A.Z."/>
            <person name="Zhang X."/>
            <person name="Grigoriev I.V."/>
            <person name="Allen A.E."/>
            <person name="Bidle K."/>
            <person name="Borodovsky M."/>
            <person name="Bowler C."/>
            <person name="Brownlee C."/>
            <person name="Cock J.M."/>
            <person name="Elias M."/>
            <person name="Gladyshev V.N."/>
            <person name="Groth M."/>
            <person name="Guda C."/>
            <person name="Hadaegh A."/>
            <person name="Iglesias-Rodriguez M.D."/>
            <person name="Jenkins J."/>
            <person name="Jones B.M."/>
            <person name="Lawson T."/>
            <person name="Leese F."/>
            <person name="Lindquist E."/>
            <person name="Lobanov A."/>
            <person name="Lomsadze A."/>
            <person name="Malik S.B."/>
            <person name="Marsh M.E."/>
            <person name="Mackinder L."/>
            <person name="Mock T."/>
            <person name="Mueller-Roeber B."/>
            <person name="Pagarete A."/>
            <person name="Parker M."/>
            <person name="Probert I."/>
            <person name="Quesneville H."/>
            <person name="Raines C."/>
            <person name="Rensing S.A."/>
            <person name="Riano-Pachon D.M."/>
            <person name="Richier S."/>
            <person name="Rokitta S."/>
            <person name="Shiraiwa Y."/>
            <person name="Soanes D.M."/>
            <person name="van der Giezen M."/>
            <person name="Wahlund T.M."/>
            <person name="Williams B."/>
            <person name="Wilson W."/>
            <person name="Wolfe G."/>
            <person name="Wurch L.L."/>
        </authorList>
    </citation>
    <scope>NUCLEOTIDE SEQUENCE</scope>
</reference>
<proteinExistence type="predicted"/>
<dbReference type="RefSeq" id="XP_005777513.1">
    <property type="nucleotide sequence ID" value="XM_005777456.1"/>
</dbReference>
<protein>
    <recommendedName>
        <fullName evidence="3">C3H1-type domain-containing protein</fullName>
    </recommendedName>
</protein>
<dbReference type="HOGENOM" id="CLU_2065900_0_0_1"/>
<sequence length="119" mass="12946">MRLYNGDCSGLRDGGLAAIASSCLRLRLVDVSNCRRVLQAPAAARLVPTSTGCSRGAEACRFGHARRRAARVFELATRDEPAWLVARREPAQYALGILYSLAKLSGKVSRASRNKKTEL</sequence>
<dbReference type="Proteomes" id="UP000013827">
    <property type="component" value="Unassembled WGS sequence"/>
</dbReference>
<reference evidence="1" key="2">
    <citation type="submission" date="2024-10" db="UniProtKB">
        <authorList>
            <consortium name="EnsemblProtists"/>
        </authorList>
    </citation>
    <scope>IDENTIFICATION</scope>
</reference>
<name>A0A0D3JNJ9_EMIH1</name>
<organism evidence="1 2">
    <name type="scientific">Emiliania huxleyi (strain CCMP1516)</name>
    <dbReference type="NCBI Taxonomy" id="280463"/>
    <lineage>
        <taxon>Eukaryota</taxon>
        <taxon>Haptista</taxon>
        <taxon>Haptophyta</taxon>
        <taxon>Prymnesiophyceae</taxon>
        <taxon>Isochrysidales</taxon>
        <taxon>Noelaerhabdaceae</taxon>
        <taxon>Emiliania</taxon>
    </lineage>
</organism>
<dbReference type="AlphaFoldDB" id="A0A0D3JNJ9"/>
<dbReference type="PaxDb" id="2903-EOD07897"/>
<evidence type="ECO:0000313" key="1">
    <source>
        <dbReference type="EnsemblProtists" id="EOD25084"/>
    </source>
</evidence>